<evidence type="ECO:0000313" key="8">
    <source>
        <dbReference type="Proteomes" id="UP000000383"/>
    </source>
</evidence>
<evidence type="ECO:0000259" key="6">
    <source>
        <dbReference type="PROSITE" id="PS50106"/>
    </source>
</evidence>
<dbReference type="SMART" id="SM00228">
    <property type="entry name" value="PDZ"/>
    <property type="match status" value="1"/>
</dbReference>
<dbReference type="GO" id="GO:0006508">
    <property type="term" value="P:proteolysis"/>
    <property type="evidence" value="ECO:0007669"/>
    <property type="project" value="UniProtKB-KW"/>
</dbReference>
<dbReference type="GO" id="GO:0004252">
    <property type="term" value="F:serine-type endopeptidase activity"/>
    <property type="evidence" value="ECO:0007669"/>
    <property type="project" value="UniProtKB-EC"/>
</dbReference>
<name>D7DMA1_METV0</name>
<evidence type="ECO:0000256" key="1">
    <source>
        <dbReference type="ARBA" id="ARBA00009179"/>
    </source>
</evidence>
<feature type="compositionally biased region" description="Basic and acidic residues" evidence="5">
    <location>
        <begin position="451"/>
        <end position="463"/>
    </location>
</feature>
<dbReference type="GO" id="GO:0030288">
    <property type="term" value="C:outer membrane-bounded periplasmic space"/>
    <property type="evidence" value="ECO:0007669"/>
    <property type="project" value="TreeGrafter"/>
</dbReference>
<proteinExistence type="inferred from homology"/>
<dbReference type="PROSITE" id="PS50106">
    <property type="entry name" value="PDZ"/>
    <property type="match status" value="1"/>
</dbReference>
<dbReference type="RefSeq" id="WP_013147128.1">
    <property type="nucleotide sequence ID" value="NC_014207.1"/>
</dbReference>
<dbReference type="EMBL" id="CP002056">
    <property type="protein sequence ID" value="ADI28812.1"/>
    <property type="molecule type" value="Genomic_DNA"/>
</dbReference>
<accession>D7DMA1</accession>
<gene>
    <name evidence="7" type="ordered locus">M301_0428</name>
</gene>
<dbReference type="Gene3D" id="2.30.42.10">
    <property type="match status" value="1"/>
</dbReference>
<protein>
    <submittedName>
        <fullName evidence="7">Carboxyl-terminal protease</fullName>
        <ecNumber evidence="7">3.4.21.102</ecNumber>
    </submittedName>
</protein>
<dbReference type="HOGENOM" id="CLU_017295_1_1_4"/>
<keyword evidence="4" id="KW-0720">Serine protease</keyword>
<dbReference type="InterPro" id="IPR004447">
    <property type="entry name" value="Peptidase_S41A"/>
</dbReference>
<dbReference type="InterPro" id="IPR055210">
    <property type="entry name" value="CtpA/B_N"/>
</dbReference>
<dbReference type="EC" id="3.4.21.102" evidence="7"/>
<dbReference type="InterPro" id="IPR005151">
    <property type="entry name" value="Tail-specific_protease"/>
</dbReference>
<dbReference type="InterPro" id="IPR036034">
    <property type="entry name" value="PDZ_sf"/>
</dbReference>
<organism evidence="7 8">
    <name type="scientific">Methylotenera versatilis (strain 301)</name>
    <dbReference type="NCBI Taxonomy" id="666681"/>
    <lineage>
        <taxon>Bacteria</taxon>
        <taxon>Pseudomonadati</taxon>
        <taxon>Pseudomonadota</taxon>
        <taxon>Betaproteobacteria</taxon>
        <taxon>Nitrosomonadales</taxon>
        <taxon>Methylophilaceae</taxon>
        <taxon>Methylotenera</taxon>
    </lineage>
</organism>
<dbReference type="GO" id="GO:0007165">
    <property type="term" value="P:signal transduction"/>
    <property type="evidence" value="ECO:0007669"/>
    <property type="project" value="TreeGrafter"/>
</dbReference>
<reference evidence="8" key="1">
    <citation type="submission" date="2010-05" db="EMBL/GenBank/DDBJ databases">
        <title>Complete sequence of Methylotenera sp. 301.</title>
        <authorList>
            <person name="Lucas S."/>
            <person name="Copeland A."/>
            <person name="Lapidus A."/>
            <person name="Cheng J.-F."/>
            <person name="Bruce D."/>
            <person name="Goodwin L."/>
            <person name="Pitluck S."/>
            <person name="Clum A."/>
            <person name="Land M."/>
            <person name="Hauser L."/>
            <person name="Kyrpides N."/>
            <person name="Ivanova N."/>
            <person name="Chistoservova L."/>
            <person name="Kalyuzhnaya M."/>
            <person name="Woyke T."/>
        </authorList>
    </citation>
    <scope>NUCLEOTIDE SEQUENCE [LARGE SCALE GENOMIC DNA]</scope>
    <source>
        <strain evidence="8">301</strain>
    </source>
</reference>
<keyword evidence="2 7" id="KW-0645">Protease</keyword>
<dbReference type="SMART" id="SM00245">
    <property type="entry name" value="TSPc"/>
    <property type="match status" value="1"/>
</dbReference>
<dbReference type="CDD" id="cd06782">
    <property type="entry name" value="cpPDZ_CPP-like"/>
    <property type="match status" value="1"/>
</dbReference>
<dbReference type="Gene3D" id="3.30.750.44">
    <property type="match status" value="1"/>
</dbReference>
<dbReference type="SUPFAM" id="SSF52096">
    <property type="entry name" value="ClpP/crotonase"/>
    <property type="match status" value="1"/>
</dbReference>
<dbReference type="SUPFAM" id="SSF50156">
    <property type="entry name" value="PDZ domain-like"/>
    <property type="match status" value="1"/>
</dbReference>
<dbReference type="AlphaFoldDB" id="D7DMA1"/>
<dbReference type="PANTHER" id="PTHR32060:SF30">
    <property type="entry name" value="CARBOXY-TERMINAL PROCESSING PROTEASE CTPA"/>
    <property type="match status" value="1"/>
</dbReference>
<evidence type="ECO:0000256" key="3">
    <source>
        <dbReference type="ARBA" id="ARBA00022801"/>
    </source>
</evidence>
<dbReference type="STRING" id="666681.M301_0428"/>
<dbReference type="Gene3D" id="3.90.226.10">
    <property type="entry name" value="2-enoyl-CoA Hydratase, Chain A, domain 1"/>
    <property type="match status" value="1"/>
</dbReference>
<keyword evidence="8" id="KW-1185">Reference proteome</keyword>
<feature type="region of interest" description="Disordered" evidence="5">
    <location>
        <begin position="425"/>
        <end position="469"/>
    </location>
</feature>
<dbReference type="Proteomes" id="UP000000383">
    <property type="component" value="Chromosome"/>
</dbReference>
<comment type="similarity">
    <text evidence="1">Belongs to the peptidase S41A family.</text>
</comment>
<evidence type="ECO:0000256" key="4">
    <source>
        <dbReference type="ARBA" id="ARBA00022825"/>
    </source>
</evidence>
<dbReference type="Pfam" id="PF22694">
    <property type="entry name" value="CtpB_N-like"/>
    <property type="match status" value="1"/>
</dbReference>
<dbReference type="FunFam" id="2.30.42.10:FF:000063">
    <property type="entry name" value="Peptidase, S41 family"/>
    <property type="match status" value="1"/>
</dbReference>
<dbReference type="Pfam" id="PF03572">
    <property type="entry name" value="Peptidase_S41"/>
    <property type="match status" value="1"/>
</dbReference>
<dbReference type="Pfam" id="PF13180">
    <property type="entry name" value="PDZ_2"/>
    <property type="match status" value="1"/>
</dbReference>
<dbReference type="InterPro" id="IPR029045">
    <property type="entry name" value="ClpP/crotonase-like_dom_sf"/>
</dbReference>
<reference evidence="7 8" key="2">
    <citation type="journal article" date="2011" name="J. Bacteriol.">
        <title>Genomes of three methylotrophs from a single niche uncover genetic and metabolic divergence of Methylophilaceae.</title>
        <authorList>
            <person name="Lapidus A."/>
            <person name="Clum A."/>
            <person name="Labutti K."/>
            <person name="Kaluzhnaya M.G."/>
            <person name="Lim S."/>
            <person name="Beck D.A."/>
            <person name="Glavina Del Rio T."/>
            <person name="Nolan M."/>
            <person name="Mavromatis K."/>
            <person name="Huntemann M."/>
            <person name="Lucas S."/>
            <person name="Lidstrom M.E."/>
            <person name="Ivanova N."/>
            <person name="Chistoserdova L."/>
        </authorList>
    </citation>
    <scope>NUCLEOTIDE SEQUENCE [LARGE SCALE GENOMIC DNA]</scope>
    <source>
        <strain evidence="7 8">301</strain>
    </source>
</reference>
<evidence type="ECO:0000256" key="2">
    <source>
        <dbReference type="ARBA" id="ARBA00022670"/>
    </source>
</evidence>
<dbReference type="KEGG" id="meh:M301_0428"/>
<keyword evidence="3 7" id="KW-0378">Hydrolase</keyword>
<dbReference type="PANTHER" id="PTHR32060">
    <property type="entry name" value="TAIL-SPECIFIC PROTEASE"/>
    <property type="match status" value="1"/>
</dbReference>
<dbReference type="CDD" id="cd07560">
    <property type="entry name" value="Peptidase_S41_CPP"/>
    <property type="match status" value="1"/>
</dbReference>
<evidence type="ECO:0000256" key="5">
    <source>
        <dbReference type="SAM" id="MobiDB-lite"/>
    </source>
</evidence>
<dbReference type="OrthoDB" id="9812068at2"/>
<dbReference type="eggNOG" id="COG0793">
    <property type="taxonomic scope" value="Bacteria"/>
</dbReference>
<feature type="domain" description="PDZ" evidence="6">
    <location>
        <begin position="94"/>
        <end position="162"/>
    </location>
</feature>
<dbReference type="InterPro" id="IPR001478">
    <property type="entry name" value="PDZ"/>
</dbReference>
<sequence length="510" mass="54869" precursor="true">MQAKNKHKGFTKVALVGSGLILGLMLSLTYSAVAEKMTKQQFPIDDLRAFAEVFGKIKSDYVEPVEDKKLISEAISGMLTGLDPHSTYMDPDAFKDMQAATQGEFGGLGIEVGMEDGLVKVVSPIEDSPAFAAGIKSGDLIMKLDDTPVKGLSLNDAVKRMRGKPDTPIVLTVLRKNEPKPLTFTLVRAIIKNKSVKYKMTEPGYAYARVTQFQEHTGEDLAKAIKTMHDENKGPFKGFVLDLRNDPGGLLNGAVGVSAAFLPKDTLVVYTEGRAADSKMKLTVNAENYVSSSTTSDYMRKNNLNPNNPLSYARAIADNDYINDLPADLKTVPMVVLINAGSASASEIVAGALQDHKRATLIGIRSFGKGSVQTIMPMNNGAAIKLTTARYFTPKGRSIQAKGIDPDYIVDDGTDQSYNIHEADLTGHLSNPKDPQAGVAKKPDAPTPAKDAAKDKLNEKKYAEPVGPIEPASKEDLQFAQAMNFLKGKPVVVAEPAKVEAAKVDVPAAK</sequence>
<evidence type="ECO:0000313" key="7">
    <source>
        <dbReference type="EMBL" id="ADI28812.1"/>
    </source>
</evidence>